<sequence>MTPEKLQQIITKGETLQTEFKSARVHPDALAAALVSFLNTAGGVLLLGVEDDRTITGIDDIDAAYQRVEKILANNITPQATAHMETVEYAEKTLLKITIPKGLDRPYHTQRGQCFVRVNAGKRLASREEIRRMYLAIRAFYYDESTLLDTKLSDIDIQAFDDFLNLAYGYPKDETRTTAERSRLLNNLKAMHGEALTVAGLLFFGERPQDHLPTARMDFARFAGSTAGEMILDHKTLNGQLSQQLFGMEDLLRLHLSNKGNIREFEPETRYEMPLEMLREVLVNALVHRDYSLSAPIRILMFDDRLEVHSPGCLPNSVTVENIRAGIHVERNPIILSLMAKLGLMTRLGTGILRILRLASEAKLPPPDLVETETEFVVTLYRSPQ</sequence>
<dbReference type="InterPro" id="IPR038461">
    <property type="entry name" value="Schlafen_AlbA_2_dom_sf"/>
</dbReference>
<dbReference type="AlphaFoldDB" id="A0A176S7A4"/>
<dbReference type="InterPro" id="IPR007421">
    <property type="entry name" value="Schlafen_AlbA_2_dom"/>
</dbReference>
<proteinExistence type="predicted"/>
<dbReference type="InterPro" id="IPR038475">
    <property type="entry name" value="RecG_C_sf"/>
</dbReference>
<name>A0A176S7A4_9GAMM</name>
<dbReference type="EMBL" id="LUTY01000112">
    <property type="protein sequence ID" value="OAD23890.1"/>
    <property type="molecule type" value="Genomic_DNA"/>
</dbReference>
<feature type="domain" description="Schlafen AlbA-2" evidence="1">
    <location>
        <begin position="14"/>
        <end position="125"/>
    </location>
</feature>
<dbReference type="PANTHER" id="PTHR30595:SF6">
    <property type="entry name" value="SCHLAFEN ALBA-2 DOMAIN-CONTAINING PROTEIN"/>
    <property type="match status" value="1"/>
</dbReference>
<dbReference type="Gene3D" id="3.30.565.60">
    <property type="match status" value="1"/>
</dbReference>
<protein>
    <submittedName>
        <fullName evidence="2">Transcriptional regulator</fullName>
    </submittedName>
</protein>
<dbReference type="Proteomes" id="UP000076962">
    <property type="component" value="Unassembled WGS sequence"/>
</dbReference>
<gene>
    <name evidence="2" type="ORF">THIOM_000263</name>
</gene>
<dbReference type="PANTHER" id="PTHR30595">
    <property type="entry name" value="GLPR-RELATED TRANSCRIPTIONAL REPRESSOR"/>
    <property type="match status" value="1"/>
</dbReference>
<dbReference type="Pfam" id="PF13749">
    <property type="entry name" value="HATPase_c_4"/>
    <property type="match status" value="1"/>
</dbReference>
<organism evidence="2 3">
    <name type="scientific">Candidatus Thiomargarita nelsonii</name>
    <dbReference type="NCBI Taxonomy" id="1003181"/>
    <lineage>
        <taxon>Bacteria</taxon>
        <taxon>Pseudomonadati</taxon>
        <taxon>Pseudomonadota</taxon>
        <taxon>Gammaproteobacteria</taxon>
        <taxon>Thiotrichales</taxon>
        <taxon>Thiotrichaceae</taxon>
        <taxon>Thiomargarita</taxon>
    </lineage>
</organism>
<dbReference type="Gene3D" id="3.30.950.30">
    <property type="entry name" value="Schlafen, AAA domain"/>
    <property type="match status" value="1"/>
</dbReference>
<dbReference type="Pfam" id="PF04326">
    <property type="entry name" value="SLFN_AlbA_2"/>
    <property type="match status" value="1"/>
</dbReference>
<reference evidence="2 3" key="1">
    <citation type="submission" date="2016-05" db="EMBL/GenBank/DDBJ databases">
        <title>Single-cell genome of chain-forming Candidatus Thiomargarita nelsonii and comparison to other large sulfur-oxidizing bacteria.</title>
        <authorList>
            <person name="Winkel M."/>
            <person name="Salman V."/>
            <person name="Woyke T."/>
            <person name="Schulz-Vogt H."/>
            <person name="Richter M."/>
            <person name="Flood B."/>
            <person name="Bailey J."/>
            <person name="Amann R."/>
            <person name="Mussmann M."/>
        </authorList>
    </citation>
    <scope>NUCLEOTIDE SEQUENCE [LARGE SCALE GENOMIC DNA]</scope>
    <source>
        <strain evidence="2 3">THI036</strain>
    </source>
</reference>
<accession>A0A176S7A4</accession>
<evidence type="ECO:0000313" key="2">
    <source>
        <dbReference type="EMBL" id="OAD23890.1"/>
    </source>
</evidence>
<evidence type="ECO:0000259" key="1">
    <source>
        <dbReference type="Pfam" id="PF04326"/>
    </source>
</evidence>
<evidence type="ECO:0000313" key="3">
    <source>
        <dbReference type="Proteomes" id="UP000076962"/>
    </source>
</evidence>
<keyword evidence="3" id="KW-1185">Reference proteome</keyword>
<comment type="caution">
    <text evidence="2">The sequence shown here is derived from an EMBL/GenBank/DDBJ whole genome shotgun (WGS) entry which is preliminary data.</text>
</comment>